<proteinExistence type="predicted"/>
<evidence type="ECO:0000313" key="3">
    <source>
        <dbReference type="Proteomes" id="UP000324595"/>
    </source>
</evidence>
<accession>A0A5D3YG32</accession>
<dbReference type="Proteomes" id="UP000324595">
    <property type="component" value="Unassembled WGS sequence"/>
</dbReference>
<gene>
    <name evidence="2" type="ORF">LX73_2325</name>
</gene>
<organism evidence="2 3">
    <name type="scientific">Fodinibius salinus</name>
    <dbReference type="NCBI Taxonomy" id="860790"/>
    <lineage>
        <taxon>Bacteria</taxon>
        <taxon>Pseudomonadati</taxon>
        <taxon>Balneolota</taxon>
        <taxon>Balneolia</taxon>
        <taxon>Balneolales</taxon>
        <taxon>Balneolaceae</taxon>
        <taxon>Fodinibius</taxon>
    </lineage>
</organism>
<keyword evidence="1" id="KW-0175">Coiled coil</keyword>
<evidence type="ECO:0000256" key="1">
    <source>
        <dbReference type="SAM" id="Coils"/>
    </source>
</evidence>
<sequence>MGKLLGADIQNDDELGAAAAIATGAATLYNIGRNIFGGRDDCTAAKKKNEQKIRQLLQQFTTLQERKRFVQKFNALDRIGASPRSMARFWIGEDDCKHKNVSDNHQRYLDELIPWIQQKVKQKTNDNPLKGAFGDSAADILGGIGTFLALSSFAYFGYEQLKDKV</sequence>
<keyword evidence="3" id="KW-1185">Reference proteome</keyword>
<protein>
    <submittedName>
        <fullName evidence="2">Uncharacterized protein</fullName>
    </submittedName>
</protein>
<name>A0A5D3YG32_9BACT</name>
<reference evidence="2 3" key="1">
    <citation type="submission" date="2019-07" db="EMBL/GenBank/DDBJ databases">
        <title>Genomic Encyclopedia of Archaeal and Bacterial Type Strains, Phase II (KMG-II): from individual species to whole genera.</title>
        <authorList>
            <person name="Goeker M."/>
        </authorList>
    </citation>
    <scope>NUCLEOTIDE SEQUENCE [LARGE SCALE GENOMIC DNA]</scope>
    <source>
        <strain evidence="2 3">DSM 21935</strain>
    </source>
</reference>
<dbReference type="EMBL" id="VNHY01000004">
    <property type="protein sequence ID" value="TYP92078.1"/>
    <property type="molecule type" value="Genomic_DNA"/>
</dbReference>
<dbReference type="RefSeq" id="WP_148899639.1">
    <property type="nucleotide sequence ID" value="NZ_VNHY01000004.1"/>
</dbReference>
<feature type="coiled-coil region" evidence="1">
    <location>
        <begin position="39"/>
        <end position="66"/>
    </location>
</feature>
<evidence type="ECO:0000313" key="2">
    <source>
        <dbReference type="EMBL" id="TYP92078.1"/>
    </source>
</evidence>
<comment type="caution">
    <text evidence="2">The sequence shown here is derived from an EMBL/GenBank/DDBJ whole genome shotgun (WGS) entry which is preliminary data.</text>
</comment>
<dbReference type="AlphaFoldDB" id="A0A5D3YG32"/>